<dbReference type="SUPFAM" id="SSF55729">
    <property type="entry name" value="Acyl-CoA N-acyltransferases (Nat)"/>
    <property type="match status" value="1"/>
</dbReference>
<dbReference type="InterPro" id="IPR004045">
    <property type="entry name" value="Glutathione_S-Trfase_N"/>
</dbReference>
<dbReference type="SFLD" id="SFLDS00019">
    <property type="entry name" value="Glutathione_Transferase_(cytos"/>
    <property type="match status" value="1"/>
</dbReference>
<dbReference type="InterPro" id="IPR036249">
    <property type="entry name" value="Thioredoxin-like_sf"/>
</dbReference>
<feature type="domain" description="GST N-terminal" evidence="1">
    <location>
        <begin position="195"/>
        <end position="277"/>
    </location>
</feature>
<reference evidence="5" key="1">
    <citation type="submission" date="2018-04" db="EMBL/GenBank/DDBJ databases">
        <authorList>
            <person name="Watanabe M."/>
            <person name="Kojima H."/>
        </authorList>
    </citation>
    <scope>NUCLEOTIDE SEQUENCE [LARGE SCALE GENOMIC DNA]</scope>
    <source>
        <strain evidence="5">Dysh456</strain>
    </source>
</reference>
<sequence length="395" mass="44412">MAIADIRIETERLLLRLPRAEDFDRYAALHEDAEATRYIGGCLPRAAAWRKFLQMPGAWMVQGYGMFSVVEKSSGAWIGQLGPWRPEGWPGNEIGWVFMREAWGRGYATEAGRAAIDWAFATLGWDEVIHSIHPDNAPSQALARRLGSHLRGPCRLPPPYADAPSQCWAQTREEWPARQPPACWPTRYIRQNSDAMPTVYGLRASGNCYKVQWLLGMLNRPCRWIDTDSTTGATRTPEFLALNPNGKVPLLVLADGRRLAESNAILCYLAESTPYLPADAWQRARTLQWLFFEQYSHEPYIAVARFIRRWLPADHARQAEVPALIERGGRALDVMEQHLAAEAFFSGGAFGVADIALFAYTHCAAEGGFELSRWPRIGAWLERVRAQPGFVPMSA</sequence>
<dbReference type="InterPro" id="IPR036282">
    <property type="entry name" value="Glutathione-S-Trfase_C_sf"/>
</dbReference>
<dbReference type="Pfam" id="PF13302">
    <property type="entry name" value="Acetyltransf_3"/>
    <property type="match status" value="1"/>
</dbReference>
<evidence type="ECO:0000259" key="2">
    <source>
        <dbReference type="PROSITE" id="PS50405"/>
    </source>
</evidence>
<dbReference type="CDD" id="cd03056">
    <property type="entry name" value="GST_N_4"/>
    <property type="match status" value="1"/>
</dbReference>
<evidence type="ECO:0000259" key="1">
    <source>
        <dbReference type="PROSITE" id="PS50404"/>
    </source>
</evidence>
<organism evidence="4 5">
    <name type="scientific">Aerosticca soli</name>
    <dbReference type="NCBI Taxonomy" id="2010829"/>
    <lineage>
        <taxon>Bacteria</taxon>
        <taxon>Pseudomonadati</taxon>
        <taxon>Pseudomonadota</taxon>
        <taxon>Gammaproteobacteria</taxon>
        <taxon>Lysobacterales</taxon>
        <taxon>Rhodanobacteraceae</taxon>
        <taxon>Aerosticca</taxon>
    </lineage>
</organism>
<dbReference type="PROSITE" id="PS50405">
    <property type="entry name" value="GST_CTER"/>
    <property type="match status" value="1"/>
</dbReference>
<dbReference type="Gene3D" id="3.40.630.30">
    <property type="match status" value="1"/>
</dbReference>
<dbReference type="PANTHER" id="PTHR44051">
    <property type="entry name" value="GLUTATHIONE S-TRANSFERASE-RELATED"/>
    <property type="match status" value="1"/>
</dbReference>
<proteinExistence type="predicted"/>
<keyword evidence="5" id="KW-1185">Reference proteome</keyword>
<dbReference type="InterPro" id="IPR010987">
    <property type="entry name" value="Glutathione-S-Trfase_C-like"/>
</dbReference>
<dbReference type="Gene3D" id="3.40.30.10">
    <property type="entry name" value="Glutaredoxin"/>
    <property type="match status" value="1"/>
</dbReference>
<dbReference type="SUPFAM" id="SSF47616">
    <property type="entry name" value="GST C-terminal domain-like"/>
    <property type="match status" value="1"/>
</dbReference>
<dbReference type="AlphaFoldDB" id="A0A2Z6E6E9"/>
<dbReference type="InterPro" id="IPR016181">
    <property type="entry name" value="Acyl_CoA_acyltransferase"/>
</dbReference>
<dbReference type="Pfam" id="PF13409">
    <property type="entry name" value="GST_N_2"/>
    <property type="match status" value="1"/>
</dbReference>
<name>A0A2Z6E6E9_9GAMM</name>
<keyword evidence="4" id="KW-0808">Transferase</keyword>
<dbReference type="SFLD" id="SFLDG00358">
    <property type="entry name" value="Main_(cytGST)"/>
    <property type="match status" value="1"/>
</dbReference>
<evidence type="ECO:0000313" key="4">
    <source>
        <dbReference type="EMBL" id="BBD80244.1"/>
    </source>
</evidence>
<dbReference type="Gene3D" id="1.20.1050.10">
    <property type="match status" value="1"/>
</dbReference>
<gene>
    <name evidence="4" type="ORF">ALSL_1589</name>
</gene>
<dbReference type="InterPro" id="IPR000182">
    <property type="entry name" value="GNAT_dom"/>
</dbReference>
<feature type="domain" description="N-acetyltransferase" evidence="3">
    <location>
        <begin position="13"/>
        <end position="173"/>
    </location>
</feature>
<dbReference type="PROSITE" id="PS50404">
    <property type="entry name" value="GST_NTER"/>
    <property type="match status" value="1"/>
</dbReference>
<dbReference type="InterPro" id="IPR040079">
    <property type="entry name" value="Glutathione_S-Trfase"/>
</dbReference>
<feature type="domain" description="GST C-terminal" evidence="2">
    <location>
        <begin position="279"/>
        <end position="395"/>
    </location>
</feature>
<dbReference type="EMBL" id="AP018560">
    <property type="protein sequence ID" value="BBD80244.1"/>
    <property type="molecule type" value="Genomic_DNA"/>
</dbReference>
<evidence type="ECO:0000313" key="5">
    <source>
        <dbReference type="Proteomes" id="UP000270530"/>
    </source>
</evidence>
<dbReference type="Pfam" id="PF00043">
    <property type="entry name" value="GST_C"/>
    <property type="match status" value="1"/>
</dbReference>
<dbReference type="SFLD" id="SFLDG01151">
    <property type="entry name" value="Main.2:_Nu-like"/>
    <property type="match status" value="1"/>
</dbReference>
<dbReference type="SUPFAM" id="SSF52833">
    <property type="entry name" value="Thioredoxin-like"/>
    <property type="match status" value="1"/>
</dbReference>
<reference evidence="5" key="2">
    <citation type="submission" date="2018-06" db="EMBL/GenBank/DDBJ databases">
        <title>Genome sequence of Rhodanobacteraceae bacterium strain Dysh456.</title>
        <authorList>
            <person name="Fukui M."/>
        </authorList>
    </citation>
    <scope>NUCLEOTIDE SEQUENCE [LARGE SCALE GENOMIC DNA]</scope>
    <source>
        <strain evidence="5">Dysh456</strain>
    </source>
</reference>
<dbReference type="PROSITE" id="PS51186">
    <property type="entry name" value="GNAT"/>
    <property type="match status" value="1"/>
</dbReference>
<dbReference type="Proteomes" id="UP000270530">
    <property type="component" value="Chromosome"/>
</dbReference>
<dbReference type="InterPro" id="IPR004046">
    <property type="entry name" value="GST_C"/>
</dbReference>
<protein>
    <submittedName>
        <fullName evidence="4">Glutathione S-transferase, unnamed subgroup</fullName>
    </submittedName>
</protein>
<dbReference type="GO" id="GO:0016747">
    <property type="term" value="F:acyltransferase activity, transferring groups other than amino-acyl groups"/>
    <property type="evidence" value="ECO:0007669"/>
    <property type="project" value="InterPro"/>
</dbReference>
<evidence type="ECO:0000259" key="3">
    <source>
        <dbReference type="PROSITE" id="PS51186"/>
    </source>
</evidence>
<accession>A0A2Z6E6E9</accession>
<dbReference type="KEGG" id="rbd:ALSL_1589"/>
<dbReference type="PANTHER" id="PTHR44051:SF2">
    <property type="entry name" value="HYPOTHETICAL GLUTATHIONE S-TRANSFERASE LIKE PROTEIN"/>
    <property type="match status" value="1"/>
</dbReference>